<dbReference type="Proteomes" id="UP000324222">
    <property type="component" value="Unassembled WGS sequence"/>
</dbReference>
<protein>
    <submittedName>
        <fullName evidence="1">Uncharacterized protein</fullName>
    </submittedName>
</protein>
<gene>
    <name evidence="1" type="ORF">E2C01_099501</name>
</gene>
<sequence length="60" mass="6944">MEDWRLGVQPLSAQIPPRPIPLRSSLALRITPAHSVPLHSCVVLGRIFYCEFWVWLDDFI</sequence>
<comment type="caution">
    <text evidence="1">The sequence shown here is derived from an EMBL/GenBank/DDBJ whole genome shotgun (WGS) entry which is preliminary data.</text>
</comment>
<name>A0A5B7KH03_PORTR</name>
<evidence type="ECO:0000313" key="1">
    <source>
        <dbReference type="EMBL" id="MPD03845.1"/>
    </source>
</evidence>
<dbReference type="EMBL" id="VSRR010138209">
    <property type="protein sequence ID" value="MPD03845.1"/>
    <property type="molecule type" value="Genomic_DNA"/>
</dbReference>
<accession>A0A5B7KH03</accession>
<proteinExistence type="predicted"/>
<dbReference type="AlphaFoldDB" id="A0A5B7KH03"/>
<organism evidence="1 2">
    <name type="scientific">Portunus trituberculatus</name>
    <name type="common">Swimming crab</name>
    <name type="synonym">Neptunus trituberculatus</name>
    <dbReference type="NCBI Taxonomy" id="210409"/>
    <lineage>
        <taxon>Eukaryota</taxon>
        <taxon>Metazoa</taxon>
        <taxon>Ecdysozoa</taxon>
        <taxon>Arthropoda</taxon>
        <taxon>Crustacea</taxon>
        <taxon>Multicrustacea</taxon>
        <taxon>Malacostraca</taxon>
        <taxon>Eumalacostraca</taxon>
        <taxon>Eucarida</taxon>
        <taxon>Decapoda</taxon>
        <taxon>Pleocyemata</taxon>
        <taxon>Brachyura</taxon>
        <taxon>Eubrachyura</taxon>
        <taxon>Portunoidea</taxon>
        <taxon>Portunidae</taxon>
        <taxon>Portuninae</taxon>
        <taxon>Portunus</taxon>
    </lineage>
</organism>
<reference evidence="1 2" key="1">
    <citation type="submission" date="2019-05" db="EMBL/GenBank/DDBJ databases">
        <title>Another draft genome of Portunus trituberculatus and its Hox gene families provides insights of decapod evolution.</title>
        <authorList>
            <person name="Jeong J.-H."/>
            <person name="Song I."/>
            <person name="Kim S."/>
            <person name="Choi T."/>
            <person name="Kim D."/>
            <person name="Ryu S."/>
            <person name="Kim W."/>
        </authorList>
    </citation>
    <scope>NUCLEOTIDE SEQUENCE [LARGE SCALE GENOMIC DNA]</scope>
    <source>
        <tissue evidence="1">Muscle</tissue>
    </source>
</reference>
<keyword evidence="2" id="KW-1185">Reference proteome</keyword>
<evidence type="ECO:0000313" key="2">
    <source>
        <dbReference type="Proteomes" id="UP000324222"/>
    </source>
</evidence>